<gene>
    <name evidence="3" type="ORF">ACFO3F_13075</name>
</gene>
<dbReference type="CDD" id="cd06445">
    <property type="entry name" value="ATase"/>
    <property type="match status" value="1"/>
</dbReference>
<proteinExistence type="predicted"/>
<evidence type="ECO:0000313" key="3">
    <source>
        <dbReference type="EMBL" id="MFC4556183.1"/>
    </source>
</evidence>
<comment type="caution">
    <text evidence="3">The sequence shown here is derived from an EMBL/GenBank/DDBJ whole genome shotgun (WGS) entry which is preliminary data.</text>
</comment>
<evidence type="ECO:0000313" key="4">
    <source>
        <dbReference type="Proteomes" id="UP001595955"/>
    </source>
</evidence>
<organism evidence="3 4">
    <name type="scientific">Georgenia faecalis</name>
    <dbReference type="NCBI Taxonomy" id="2483799"/>
    <lineage>
        <taxon>Bacteria</taxon>
        <taxon>Bacillati</taxon>
        <taxon>Actinomycetota</taxon>
        <taxon>Actinomycetes</taxon>
        <taxon>Micrococcales</taxon>
        <taxon>Bogoriellaceae</taxon>
        <taxon>Georgenia</taxon>
    </lineage>
</organism>
<feature type="domain" description="Methylated-DNA-[protein]-cysteine S-methyltransferase DNA binding" evidence="2">
    <location>
        <begin position="7"/>
        <end position="70"/>
    </location>
</feature>
<dbReference type="EMBL" id="JBHSGF010000009">
    <property type="protein sequence ID" value="MFC4556183.1"/>
    <property type="molecule type" value="Genomic_DNA"/>
</dbReference>
<dbReference type="SUPFAM" id="SSF46767">
    <property type="entry name" value="Methylated DNA-protein cysteine methyltransferase, C-terminal domain"/>
    <property type="match status" value="1"/>
</dbReference>
<dbReference type="Pfam" id="PF01035">
    <property type="entry name" value="DNA_binding_1"/>
    <property type="match status" value="1"/>
</dbReference>
<keyword evidence="1" id="KW-0227">DNA damage</keyword>
<evidence type="ECO:0000256" key="1">
    <source>
        <dbReference type="ARBA" id="ARBA00022763"/>
    </source>
</evidence>
<protein>
    <submittedName>
        <fullName evidence="3">MGMT family protein</fullName>
    </submittedName>
</protein>
<dbReference type="PANTHER" id="PTHR42942:SF1">
    <property type="entry name" value="ALKYLTRANSFERASE-LIKE PROTEIN 1"/>
    <property type="match status" value="1"/>
</dbReference>
<dbReference type="InterPro" id="IPR036217">
    <property type="entry name" value="MethylDNA_cys_MeTrfase_DNAb"/>
</dbReference>
<dbReference type="InterPro" id="IPR052520">
    <property type="entry name" value="ATL_DNA_repair"/>
</dbReference>
<name>A0ABV9DE82_9MICO</name>
<evidence type="ECO:0000259" key="2">
    <source>
        <dbReference type="Pfam" id="PF01035"/>
    </source>
</evidence>
<dbReference type="Proteomes" id="UP001595955">
    <property type="component" value="Unassembled WGS sequence"/>
</dbReference>
<dbReference type="Gene3D" id="1.10.10.10">
    <property type="entry name" value="Winged helix-like DNA-binding domain superfamily/Winged helix DNA-binding domain"/>
    <property type="match status" value="1"/>
</dbReference>
<dbReference type="InterPro" id="IPR036388">
    <property type="entry name" value="WH-like_DNA-bd_sf"/>
</dbReference>
<dbReference type="PANTHER" id="PTHR42942">
    <property type="entry name" value="6-O-METHYLGUANINE DNA METHYLTRANSFERASE"/>
    <property type="match status" value="1"/>
</dbReference>
<reference evidence="4" key="1">
    <citation type="journal article" date="2019" name="Int. J. Syst. Evol. Microbiol.">
        <title>The Global Catalogue of Microorganisms (GCM) 10K type strain sequencing project: providing services to taxonomists for standard genome sequencing and annotation.</title>
        <authorList>
            <consortium name="The Broad Institute Genomics Platform"/>
            <consortium name="The Broad Institute Genome Sequencing Center for Infectious Disease"/>
            <person name="Wu L."/>
            <person name="Ma J."/>
        </authorList>
    </citation>
    <scope>NUCLEOTIDE SEQUENCE [LARGE SCALE GENOMIC DNA]</scope>
    <source>
        <strain evidence="4">JCM 3369</strain>
    </source>
</reference>
<dbReference type="InterPro" id="IPR014048">
    <property type="entry name" value="MethylDNA_cys_MeTrfase_DNA-bd"/>
</dbReference>
<keyword evidence="4" id="KW-1185">Reference proteome</keyword>
<dbReference type="RefSeq" id="WP_241236864.1">
    <property type="nucleotide sequence ID" value="NZ_CP033325.1"/>
</dbReference>
<accession>A0ABV9DE82</accession>
<sequence length="109" mass="11741">MTTSDLTEHVLDVVDRVPPGRATTYGLVAEAVRGSTGRGGARHVGSIMARVGAEVPWWRVVRADGSLPPALRERAATRYRAEGTPLVADGSRVDLARALWDPVEEEDHA</sequence>